<evidence type="ECO:0000313" key="2">
    <source>
        <dbReference type="EMBL" id="KNE91661.1"/>
    </source>
</evidence>
<gene>
    <name evidence="2" type="ORF">PSTG_14925</name>
</gene>
<protein>
    <submittedName>
        <fullName evidence="2">Uncharacterized protein</fullName>
    </submittedName>
</protein>
<dbReference type="AlphaFoldDB" id="A0A0L0UXK1"/>
<organism evidence="2 3">
    <name type="scientific">Puccinia striiformis f. sp. tritici PST-78</name>
    <dbReference type="NCBI Taxonomy" id="1165861"/>
    <lineage>
        <taxon>Eukaryota</taxon>
        <taxon>Fungi</taxon>
        <taxon>Dikarya</taxon>
        <taxon>Basidiomycota</taxon>
        <taxon>Pucciniomycotina</taxon>
        <taxon>Pucciniomycetes</taxon>
        <taxon>Pucciniales</taxon>
        <taxon>Pucciniaceae</taxon>
        <taxon>Puccinia</taxon>
    </lineage>
</organism>
<proteinExistence type="predicted"/>
<reference evidence="3" key="1">
    <citation type="submission" date="2014-03" db="EMBL/GenBank/DDBJ databases">
        <title>The Genome Sequence of Puccinia striiformis f. sp. tritici PST-78.</title>
        <authorList>
            <consortium name="The Broad Institute Genome Sequencing Platform"/>
            <person name="Cuomo C."/>
            <person name="Hulbert S."/>
            <person name="Chen X."/>
            <person name="Walker B."/>
            <person name="Young S.K."/>
            <person name="Zeng Q."/>
            <person name="Gargeya S."/>
            <person name="Fitzgerald M."/>
            <person name="Haas B."/>
            <person name="Abouelleil A."/>
            <person name="Alvarado L."/>
            <person name="Arachchi H.M."/>
            <person name="Berlin A.M."/>
            <person name="Chapman S.B."/>
            <person name="Goldberg J."/>
            <person name="Griggs A."/>
            <person name="Gujja S."/>
            <person name="Hansen M."/>
            <person name="Howarth C."/>
            <person name="Imamovic A."/>
            <person name="Larimer J."/>
            <person name="McCowan C."/>
            <person name="Montmayeur A."/>
            <person name="Murphy C."/>
            <person name="Neiman D."/>
            <person name="Pearson M."/>
            <person name="Priest M."/>
            <person name="Roberts A."/>
            <person name="Saif S."/>
            <person name="Shea T."/>
            <person name="Sisk P."/>
            <person name="Sykes S."/>
            <person name="Wortman J."/>
            <person name="Nusbaum C."/>
            <person name="Birren B."/>
        </authorList>
    </citation>
    <scope>NUCLEOTIDE SEQUENCE [LARGE SCALE GENOMIC DNA]</scope>
    <source>
        <strain evidence="3">race PST-78</strain>
    </source>
</reference>
<dbReference type="Proteomes" id="UP000054564">
    <property type="component" value="Unassembled WGS sequence"/>
</dbReference>
<accession>A0A0L0UXK1</accession>
<keyword evidence="3" id="KW-1185">Reference proteome</keyword>
<feature type="region of interest" description="Disordered" evidence="1">
    <location>
        <begin position="146"/>
        <end position="178"/>
    </location>
</feature>
<evidence type="ECO:0000313" key="3">
    <source>
        <dbReference type="Proteomes" id="UP000054564"/>
    </source>
</evidence>
<evidence type="ECO:0000256" key="1">
    <source>
        <dbReference type="SAM" id="MobiDB-lite"/>
    </source>
</evidence>
<dbReference type="EMBL" id="AJIL01000193">
    <property type="protein sequence ID" value="KNE91661.1"/>
    <property type="molecule type" value="Genomic_DNA"/>
</dbReference>
<name>A0A0L0UXK1_9BASI</name>
<dbReference type="OrthoDB" id="2512025at2759"/>
<comment type="caution">
    <text evidence="2">The sequence shown here is derived from an EMBL/GenBank/DDBJ whole genome shotgun (WGS) entry which is preliminary data.</text>
</comment>
<sequence>MTAAQAAKESWERMTGPNALSTVTTTVLGLTTNTPNTVTTNEVGNMEINPVPSGSSASIHAPPRSPKICLLSKEERITLLVEVHVVLWNKCVAAQASGATEELKALLNSTQDSQKALQKLIKKNEVEEFTKGWNPWEIKMQLFPNDKKGESKAQNNSGKARSSASKSMTRYKDPSGWDDVFDLTYTLQGAFNSVKRRSNLRPSTQS</sequence>
<feature type="compositionally biased region" description="Polar residues" evidence="1">
    <location>
        <begin position="152"/>
        <end position="168"/>
    </location>
</feature>